<evidence type="ECO:0000256" key="1">
    <source>
        <dbReference type="ARBA" id="ARBA00023002"/>
    </source>
</evidence>
<dbReference type="PRINTS" id="PR00420">
    <property type="entry name" value="RNGMNOXGNASE"/>
</dbReference>
<dbReference type="InterPro" id="IPR036188">
    <property type="entry name" value="FAD/NAD-bd_sf"/>
</dbReference>
<dbReference type="PANTHER" id="PTHR13789">
    <property type="entry name" value="MONOOXYGENASE"/>
    <property type="match status" value="1"/>
</dbReference>
<dbReference type="Gene3D" id="3.50.50.60">
    <property type="entry name" value="FAD/NAD(P)-binding domain"/>
    <property type="match status" value="1"/>
</dbReference>
<dbReference type="GO" id="GO:0004497">
    <property type="term" value="F:monooxygenase activity"/>
    <property type="evidence" value="ECO:0007669"/>
    <property type="project" value="UniProtKB-KW"/>
</dbReference>
<dbReference type="RefSeq" id="WP_008334689.1">
    <property type="nucleotide sequence ID" value="NZ_CH902578.1"/>
</dbReference>
<dbReference type="NCBIfam" id="NF005313">
    <property type="entry name" value="PRK06847.1"/>
    <property type="match status" value="1"/>
</dbReference>
<protein>
    <recommendedName>
        <fullName evidence="3">FAD-binding domain-containing protein</fullName>
    </recommendedName>
</protein>
<organism evidence="4 5">
    <name type="scientific">Maritimibacter alkaliphilus HTCC2654</name>
    <dbReference type="NCBI Taxonomy" id="314271"/>
    <lineage>
        <taxon>Bacteria</taxon>
        <taxon>Pseudomonadati</taxon>
        <taxon>Pseudomonadota</taxon>
        <taxon>Alphaproteobacteria</taxon>
        <taxon>Rhodobacterales</taxon>
        <taxon>Roseobacteraceae</taxon>
        <taxon>Maritimibacter</taxon>
    </lineage>
</organism>
<keyword evidence="2" id="KW-0503">Monooxygenase</keyword>
<keyword evidence="5" id="KW-1185">Reference proteome</keyword>
<evidence type="ECO:0000259" key="3">
    <source>
        <dbReference type="Pfam" id="PF01494"/>
    </source>
</evidence>
<dbReference type="InterPro" id="IPR050493">
    <property type="entry name" value="FAD-dep_Monooxygenase_BioMet"/>
</dbReference>
<dbReference type="Proteomes" id="UP000002931">
    <property type="component" value="Unassembled WGS sequence"/>
</dbReference>
<proteinExistence type="predicted"/>
<dbReference type="STRING" id="314271.RB2654_19493"/>
<dbReference type="GO" id="GO:0071949">
    <property type="term" value="F:FAD binding"/>
    <property type="evidence" value="ECO:0007669"/>
    <property type="project" value="InterPro"/>
</dbReference>
<dbReference type="PANTHER" id="PTHR13789:SF309">
    <property type="entry name" value="PUTATIVE (AFU_ORTHOLOGUE AFUA_6G14510)-RELATED"/>
    <property type="match status" value="1"/>
</dbReference>
<evidence type="ECO:0000313" key="5">
    <source>
        <dbReference type="Proteomes" id="UP000002931"/>
    </source>
</evidence>
<dbReference type="HOGENOM" id="CLU_009665_19_5_5"/>
<dbReference type="Pfam" id="PF01494">
    <property type="entry name" value="FAD_binding_3"/>
    <property type="match status" value="1"/>
</dbReference>
<accession>A3VA59</accession>
<dbReference type="OrthoDB" id="4230779at2"/>
<comment type="caution">
    <text evidence="4">The sequence shown here is derived from an EMBL/GenBank/DDBJ whole genome shotgun (WGS) entry which is preliminary data.</text>
</comment>
<keyword evidence="1" id="KW-0560">Oxidoreductase</keyword>
<gene>
    <name evidence="4" type="ORF">RB2654_19493</name>
</gene>
<dbReference type="SUPFAM" id="SSF51905">
    <property type="entry name" value="FAD/NAD(P)-binding domain"/>
    <property type="match status" value="1"/>
</dbReference>
<reference evidence="4 5" key="1">
    <citation type="journal article" date="2010" name="J. Bacteriol.">
        <title>Genome sequences of Pelagibaca bermudensis HTCC2601T and Maritimibacter alkaliphilus HTCC2654T, the type strains of two marine Roseobacter genera.</title>
        <authorList>
            <person name="Thrash J.C."/>
            <person name="Cho J.C."/>
            <person name="Ferriera S."/>
            <person name="Johnson J."/>
            <person name="Vergin K.L."/>
            <person name="Giovannoni S.J."/>
        </authorList>
    </citation>
    <scope>NUCLEOTIDE SEQUENCE [LARGE SCALE GENOMIC DNA]</scope>
    <source>
        <strain evidence="4 5">HTCC2654</strain>
    </source>
</reference>
<feature type="domain" description="FAD-binding" evidence="3">
    <location>
        <begin position="6"/>
        <end position="341"/>
    </location>
</feature>
<name>A3VA59_9RHOB</name>
<dbReference type="EMBL" id="AAMT01000001">
    <property type="protein sequence ID" value="EAQ14800.1"/>
    <property type="molecule type" value="Genomic_DNA"/>
</dbReference>
<dbReference type="eggNOG" id="COG0654">
    <property type="taxonomic scope" value="Bacteria"/>
</dbReference>
<dbReference type="InterPro" id="IPR002938">
    <property type="entry name" value="FAD-bd"/>
</dbReference>
<dbReference type="AlphaFoldDB" id="A3VA59"/>
<evidence type="ECO:0000313" key="4">
    <source>
        <dbReference type="EMBL" id="EAQ14800.1"/>
    </source>
</evidence>
<evidence type="ECO:0000256" key="2">
    <source>
        <dbReference type="ARBA" id="ARBA00023033"/>
    </source>
</evidence>
<sequence length="375" mass="40627">MKVDKALVVGGGIGGLCTGIALRQKGIEVEIIERDPEWTVYGVGIIQQMNSIRAMHQLQVLDDYLSRAWGFDRTTLFVGPQGHKEAEFDAPRLAGPDYPSNAGILRRDLQKVLADKVAEVGATVRLGITVTAMADDGDGVDVTFSDGGTARYDIVVGADGVFSSTRRMILPDAPQPRYTGQWVWRYNLRRPPEVEGIHVFAGPCNAGLTPLNEDLMYMFLLSEEPEGFKLPVKGSAAAMRDRALRSMAPPQIAAYLDQITEDAEVVARPLEVILLEDDWHKGRVVLIGDAVHAATPHLAQGAGMAIEDALVLADELGKHDTPDEVFTAFRARRMPRVAHVAKTSILIGDAQMGKVPPVDVGALNGQTMGMMAQPI</sequence>